<dbReference type="EMBL" id="ANIZ01002411">
    <property type="protein sequence ID" value="ETI40833.1"/>
    <property type="molecule type" value="Genomic_DNA"/>
</dbReference>
<dbReference type="AlphaFoldDB" id="V9EQP8"/>
<sequence>MARLKSWTPTSALVIRIFSLRTTTVSQSLRGPTSTVESCLLSISFITGFDSIHSPTIQDYPAPANILDYEQLKELLDVLNNVGASA</sequence>
<reference evidence="1 2" key="1">
    <citation type="submission" date="2013-11" db="EMBL/GenBank/DDBJ databases">
        <title>The Genome Sequence of Phytophthora parasitica P1569.</title>
        <authorList>
            <consortium name="The Broad Institute Genomics Platform"/>
            <person name="Russ C."/>
            <person name="Tyler B."/>
            <person name="Panabieres F."/>
            <person name="Shan W."/>
            <person name="Tripathy S."/>
            <person name="Grunwald N."/>
            <person name="Machado M."/>
            <person name="Johnson C.S."/>
            <person name="Arredondo F."/>
            <person name="Hong C."/>
            <person name="Coffey M."/>
            <person name="Young S.K."/>
            <person name="Zeng Q."/>
            <person name="Gargeya S."/>
            <person name="Fitzgerald M."/>
            <person name="Abouelleil A."/>
            <person name="Alvarado L."/>
            <person name="Chapman S.B."/>
            <person name="Gainer-Dewar J."/>
            <person name="Goldberg J."/>
            <person name="Griggs A."/>
            <person name="Gujja S."/>
            <person name="Hansen M."/>
            <person name="Howarth C."/>
            <person name="Imamovic A."/>
            <person name="Ireland A."/>
            <person name="Larimer J."/>
            <person name="McCowan C."/>
            <person name="Murphy C."/>
            <person name="Pearson M."/>
            <person name="Poon T.W."/>
            <person name="Priest M."/>
            <person name="Roberts A."/>
            <person name="Saif S."/>
            <person name="Shea T."/>
            <person name="Sykes S."/>
            <person name="Wortman J."/>
            <person name="Nusbaum C."/>
            <person name="Birren B."/>
        </authorList>
    </citation>
    <scope>NUCLEOTIDE SEQUENCE [LARGE SCALE GENOMIC DNA]</scope>
    <source>
        <strain evidence="1 2">P1569</strain>
    </source>
</reference>
<comment type="caution">
    <text evidence="1">The sequence shown here is derived from an EMBL/GenBank/DDBJ whole genome shotgun (WGS) entry which is preliminary data.</text>
</comment>
<dbReference type="Proteomes" id="UP000018721">
    <property type="component" value="Unassembled WGS sequence"/>
</dbReference>
<protein>
    <submittedName>
        <fullName evidence="1">Uncharacterized protein</fullName>
    </submittedName>
</protein>
<evidence type="ECO:0000313" key="1">
    <source>
        <dbReference type="EMBL" id="ETI40833.1"/>
    </source>
</evidence>
<name>V9EQP8_PHYNI</name>
<evidence type="ECO:0000313" key="2">
    <source>
        <dbReference type="Proteomes" id="UP000018721"/>
    </source>
</evidence>
<proteinExistence type="predicted"/>
<keyword evidence="2" id="KW-1185">Reference proteome</keyword>
<gene>
    <name evidence="1" type="ORF">F443_13846</name>
</gene>
<dbReference type="HOGENOM" id="CLU_2502843_0_0_1"/>
<accession>V9EQP8</accession>
<organism evidence="1 2">
    <name type="scientific">Phytophthora nicotianae P1569</name>
    <dbReference type="NCBI Taxonomy" id="1317065"/>
    <lineage>
        <taxon>Eukaryota</taxon>
        <taxon>Sar</taxon>
        <taxon>Stramenopiles</taxon>
        <taxon>Oomycota</taxon>
        <taxon>Peronosporomycetes</taxon>
        <taxon>Peronosporales</taxon>
        <taxon>Peronosporaceae</taxon>
        <taxon>Phytophthora</taxon>
    </lineage>
</organism>